<evidence type="ECO:0000313" key="2">
    <source>
        <dbReference type="EMBL" id="GIG53228.1"/>
    </source>
</evidence>
<proteinExistence type="predicted"/>
<evidence type="ECO:0000313" key="3">
    <source>
        <dbReference type="Proteomes" id="UP000660611"/>
    </source>
</evidence>
<gene>
    <name evidence="2" type="ORF">Dsi01nite_112690</name>
</gene>
<evidence type="ECO:0000256" key="1">
    <source>
        <dbReference type="SAM" id="MobiDB-lite"/>
    </source>
</evidence>
<accession>A0A919Q2I7</accession>
<dbReference type="RefSeq" id="WP_203854823.1">
    <property type="nucleotide sequence ID" value="NZ_BAAAVW010000062.1"/>
</dbReference>
<protein>
    <submittedName>
        <fullName evidence="2">Uncharacterized protein</fullName>
    </submittedName>
</protein>
<feature type="compositionally biased region" description="Basic and acidic residues" evidence="1">
    <location>
        <begin position="60"/>
        <end position="126"/>
    </location>
</feature>
<comment type="caution">
    <text evidence="2">The sequence shown here is derived from an EMBL/GenBank/DDBJ whole genome shotgun (WGS) entry which is preliminary data.</text>
</comment>
<dbReference type="AlphaFoldDB" id="A0A919Q2I7"/>
<feature type="region of interest" description="Disordered" evidence="1">
    <location>
        <begin position="1"/>
        <end position="131"/>
    </location>
</feature>
<reference evidence="2" key="1">
    <citation type="submission" date="2021-01" db="EMBL/GenBank/DDBJ databases">
        <title>Whole genome shotgun sequence of Dactylosporangium siamense NBRC 106093.</title>
        <authorList>
            <person name="Komaki H."/>
            <person name="Tamura T."/>
        </authorList>
    </citation>
    <scope>NUCLEOTIDE SEQUENCE</scope>
    <source>
        <strain evidence="2">NBRC 106093</strain>
    </source>
</reference>
<sequence>MTGWWRDFGAARFGRPASPRPIARPGLLARLDRAFANSATSPTPQLTPEPRPGPEPDPGPAREADPRREAGLEHRADPERVANLERAADLNREAGREREADPSREADLKREAGPEREAGLERERDGGSVLVEGGRGVQPVVVVVAGSGAGKSTLLQQWAEARGAVLVQLEDGRVPAVGTGAVTVLDGVERLAVDGPEWRSIVKLVGVVPLVLSGREPIPVAAVDRLGAGHLEFAEDETYQVLAAALADAAGADRLAPDLHLLTGGWPALVGLAAAWLARLPVAERGASLRQLARVDGPLRDHLVGVLLQALHHDEREFVRRLAHLPAIDAATADALDLTEDLGGLPPIVLPVYGKGGRYGVPEPLRKTIQQRLPLAEQERRALLEAFQGM</sequence>
<dbReference type="Proteomes" id="UP000660611">
    <property type="component" value="Unassembled WGS sequence"/>
</dbReference>
<organism evidence="2 3">
    <name type="scientific">Dactylosporangium siamense</name>
    <dbReference type="NCBI Taxonomy" id="685454"/>
    <lineage>
        <taxon>Bacteria</taxon>
        <taxon>Bacillati</taxon>
        <taxon>Actinomycetota</taxon>
        <taxon>Actinomycetes</taxon>
        <taxon>Micromonosporales</taxon>
        <taxon>Micromonosporaceae</taxon>
        <taxon>Dactylosporangium</taxon>
    </lineage>
</organism>
<dbReference type="EMBL" id="BONQ01000225">
    <property type="protein sequence ID" value="GIG53228.1"/>
    <property type="molecule type" value="Genomic_DNA"/>
</dbReference>
<name>A0A919Q2I7_9ACTN</name>
<keyword evidence="3" id="KW-1185">Reference proteome</keyword>
<feature type="compositionally biased region" description="Pro residues" evidence="1">
    <location>
        <begin position="45"/>
        <end position="59"/>
    </location>
</feature>